<protein>
    <recommendedName>
        <fullName evidence="4">DUF3306 domain-containing protein</fullName>
    </recommendedName>
</protein>
<name>A0A315ES40_9BURK</name>
<feature type="compositionally biased region" description="Basic and acidic residues" evidence="1">
    <location>
        <begin position="194"/>
        <end position="203"/>
    </location>
</feature>
<organism evidence="2 3">
    <name type="scientific">Limnohabitans curvus</name>
    <dbReference type="NCBI Taxonomy" id="323423"/>
    <lineage>
        <taxon>Bacteria</taxon>
        <taxon>Pseudomonadati</taxon>
        <taxon>Pseudomonadota</taxon>
        <taxon>Betaproteobacteria</taxon>
        <taxon>Burkholderiales</taxon>
        <taxon>Comamonadaceae</taxon>
        <taxon>Limnohabitans</taxon>
    </lineage>
</organism>
<feature type="region of interest" description="Disordered" evidence="1">
    <location>
        <begin position="162"/>
        <end position="219"/>
    </location>
</feature>
<evidence type="ECO:0008006" key="4">
    <source>
        <dbReference type="Google" id="ProtNLM"/>
    </source>
</evidence>
<feature type="compositionally biased region" description="Basic and acidic residues" evidence="1">
    <location>
        <begin position="21"/>
        <end position="30"/>
    </location>
</feature>
<dbReference type="Pfam" id="PF11748">
    <property type="entry name" value="DUF3306"/>
    <property type="match status" value="1"/>
</dbReference>
<gene>
    <name evidence="2" type="ORF">B9Z44_04660</name>
</gene>
<evidence type="ECO:0000313" key="2">
    <source>
        <dbReference type="EMBL" id="PUE60716.1"/>
    </source>
</evidence>
<keyword evidence="3" id="KW-1185">Reference proteome</keyword>
<proteinExistence type="predicted"/>
<comment type="caution">
    <text evidence="2">The sequence shown here is derived from an EMBL/GenBank/DDBJ whole genome shotgun (WGS) entry which is preliminary data.</text>
</comment>
<dbReference type="Proteomes" id="UP000251341">
    <property type="component" value="Unassembled WGS sequence"/>
</dbReference>
<dbReference type="AlphaFoldDB" id="A0A315ES40"/>
<dbReference type="EMBL" id="NESP01000001">
    <property type="protein sequence ID" value="PUE60716.1"/>
    <property type="molecule type" value="Genomic_DNA"/>
</dbReference>
<evidence type="ECO:0000256" key="1">
    <source>
        <dbReference type="SAM" id="MobiDB-lite"/>
    </source>
</evidence>
<reference evidence="2 3" key="1">
    <citation type="submission" date="2017-04" db="EMBL/GenBank/DDBJ databases">
        <title>Unexpected and diverse lifestyles within the genus Limnohabitans.</title>
        <authorList>
            <person name="Kasalicky V."/>
            <person name="Mehrshad M."/>
            <person name="Andrei S.-A."/>
            <person name="Salcher M."/>
            <person name="Kratochvilova H."/>
            <person name="Simek K."/>
            <person name="Ghai R."/>
        </authorList>
    </citation>
    <scope>NUCLEOTIDE SEQUENCE [LARGE SCALE GENOMIC DNA]</scope>
    <source>
        <strain evidence="2 3">MWH-C5</strain>
    </source>
</reference>
<sequence>MEAVMANDDTPAGFLSRWSRRKADVREGRPLAELTPAPSGAEPGNLSTRESNAPASASAATPSATSPAQTHEPAARPAPTLADAQQLTPESDFTGFMARGVAPDVKNAAMKKLFTDPHFNVMDRMDIYIDDYSQPDPLPMAMLRQMTSAKTLNLFDDEPEKTVEANVGDKPALEEPKVVAQSVPADNHSNIEPTTHDHADLRLQPDPTTRPEGTEPKPV</sequence>
<accession>A0A315ES40</accession>
<feature type="region of interest" description="Disordered" evidence="1">
    <location>
        <begin position="1"/>
        <end position="79"/>
    </location>
</feature>
<evidence type="ECO:0000313" key="3">
    <source>
        <dbReference type="Proteomes" id="UP000251341"/>
    </source>
</evidence>
<dbReference type="InterPro" id="IPR021735">
    <property type="entry name" value="DUF3306"/>
</dbReference>
<feature type="compositionally biased region" description="Low complexity" evidence="1">
    <location>
        <begin position="53"/>
        <end position="68"/>
    </location>
</feature>